<organism evidence="3 4">
    <name type="scientific">Streptomyces laurentii</name>
    <dbReference type="NCBI Taxonomy" id="39478"/>
    <lineage>
        <taxon>Bacteria</taxon>
        <taxon>Bacillati</taxon>
        <taxon>Actinomycetota</taxon>
        <taxon>Actinomycetes</taxon>
        <taxon>Kitasatosporales</taxon>
        <taxon>Streptomycetaceae</taxon>
        <taxon>Streptomyces</taxon>
    </lineage>
</organism>
<dbReference type="GO" id="GO:0032259">
    <property type="term" value="P:methylation"/>
    <property type="evidence" value="ECO:0007669"/>
    <property type="project" value="UniProtKB-KW"/>
</dbReference>
<keyword evidence="3" id="KW-0489">Methyltransferase</keyword>
<dbReference type="KEGG" id="slau:SLA_4221"/>
<dbReference type="InterPro" id="IPR041698">
    <property type="entry name" value="Methyltransf_25"/>
</dbReference>
<evidence type="ECO:0000313" key="3">
    <source>
        <dbReference type="EMBL" id="BAU85109.1"/>
    </source>
</evidence>
<dbReference type="SUPFAM" id="SSF53335">
    <property type="entry name" value="S-adenosyl-L-methionine-dependent methyltransferases"/>
    <property type="match status" value="1"/>
</dbReference>
<evidence type="ECO:0000256" key="1">
    <source>
        <dbReference type="SAM" id="MobiDB-lite"/>
    </source>
</evidence>
<accession>A0A160P150</accession>
<dbReference type="CDD" id="cd02440">
    <property type="entry name" value="AdoMet_MTases"/>
    <property type="match status" value="1"/>
</dbReference>
<dbReference type="Gene3D" id="3.40.50.150">
    <property type="entry name" value="Vaccinia Virus protein VP39"/>
    <property type="match status" value="1"/>
</dbReference>
<keyword evidence="4" id="KW-1185">Reference proteome</keyword>
<dbReference type="Proteomes" id="UP000217676">
    <property type="component" value="Chromosome"/>
</dbReference>
<feature type="region of interest" description="Disordered" evidence="1">
    <location>
        <begin position="23"/>
        <end position="55"/>
    </location>
</feature>
<sequence>MHTSSGTSLPAVPAALAPVLPSRYERPHSPAHPLRPPHRPELSGHLDLPAPGAGIRLRSDTLPGLETVSPGDEDSVWLHDALLGPHSADIVRYLGLARSTGGPVLDLGSGAGRLAVPFARHGYAVEAVDRDGPALERLENWARRIGPQVAELIVTHRTDLTELRLDGDYRLALLAGAMVSAVPPHARPRLLREIASHLGAGGALALDYTSHLLPGLIAEPQRTWAFQVPRFDGIDEWVVARQDFDLRTMSERITYYATRTGKLSTERIVLSTDKWIVDGEHLAAELHAAGLHIEGRRRHRIDERTESVLLVCRTDD</sequence>
<dbReference type="InterPro" id="IPR029063">
    <property type="entry name" value="SAM-dependent_MTases_sf"/>
</dbReference>
<name>A0A160P150_STRLU</name>
<evidence type="ECO:0000313" key="4">
    <source>
        <dbReference type="Proteomes" id="UP000217676"/>
    </source>
</evidence>
<reference evidence="3 4" key="1">
    <citation type="journal article" date="2016" name="Genome Announc.">
        <title>Complete Genome Sequence of Thiostrepton-Producing Streptomyces laurentii ATCC 31255.</title>
        <authorList>
            <person name="Doi K."/>
            <person name="Fujino Y."/>
            <person name="Nagayoshi Y."/>
            <person name="Ohshima T."/>
            <person name="Ogata S."/>
        </authorList>
    </citation>
    <scope>NUCLEOTIDE SEQUENCE [LARGE SCALE GENOMIC DNA]</scope>
    <source>
        <strain evidence="3 4">ATCC 31255</strain>
    </source>
</reference>
<proteinExistence type="predicted"/>
<dbReference type="GO" id="GO:0008168">
    <property type="term" value="F:methyltransferase activity"/>
    <property type="evidence" value="ECO:0007669"/>
    <property type="project" value="UniProtKB-KW"/>
</dbReference>
<dbReference type="RefSeq" id="WP_359874212.1">
    <property type="nucleotide sequence ID" value="NZ_JBEYHT010000007.1"/>
</dbReference>
<dbReference type="EMBL" id="AP017424">
    <property type="protein sequence ID" value="BAU85109.1"/>
    <property type="molecule type" value="Genomic_DNA"/>
</dbReference>
<feature type="domain" description="Methyltransferase" evidence="2">
    <location>
        <begin position="104"/>
        <end position="202"/>
    </location>
</feature>
<gene>
    <name evidence="3" type="ORF">SLA_4221</name>
</gene>
<dbReference type="AlphaFoldDB" id="A0A160P150"/>
<protein>
    <submittedName>
        <fullName evidence="3">Methyltransferase type 12</fullName>
    </submittedName>
</protein>
<keyword evidence="3" id="KW-0808">Transferase</keyword>
<dbReference type="Pfam" id="PF13649">
    <property type="entry name" value="Methyltransf_25"/>
    <property type="match status" value="1"/>
</dbReference>
<evidence type="ECO:0000259" key="2">
    <source>
        <dbReference type="Pfam" id="PF13649"/>
    </source>
</evidence>